<dbReference type="RefSeq" id="WP_218824634.1">
    <property type="nucleotide sequence ID" value="NZ_FZPH01000009.1"/>
</dbReference>
<evidence type="ECO:0000313" key="4">
    <source>
        <dbReference type="EMBL" id="SNT55368.1"/>
    </source>
</evidence>
<dbReference type="Pfam" id="PF16925">
    <property type="entry name" value="TetR_C_13"/>
    <property type="match status" value="1"/>
</dbReference>
<dbReference type="AlphaFoldDB" id="A0A239NLY4"/>
<dbReference type="PANTHER" id="PTHR47506:SF1">
    <property type="entry name" value="HTH-TYPE TRANSCRIPTIONAL REGULATOR YJDC"/>
    <property type="match status" value="1"/>
</dbReference>
<reference evidence="4 5" key="1">
    <citation type="submission" date="2017-06" db="EMBL/GenBank/DDBJ databases">
        <authorList>
            <person name="Kim H.J."/>
            <person name="Triplett B.A."/>
        </authorList>
    </citation>
    <scope>NUCLEOTIDE SEQUENCE [LARGE SCALE GENOMIC DNA]</scope>
    <source>
        <strain evidence="4 5">CGMCC 4.5593</strain>
    </source>
</reference>
<dbReference type="InterPro" id="IPR036271">
    <property type="entry name" value="Tet_transcr_reg_TetR-rel_C_sf"/>
</dbReference>
<sequence length="103" mass="11231">MIDDIVGDGQHLACLIVGAAMERAHVDQRVVDRLRSTTGSLEIALYDLLAETQLRGQIAKDRDTHDLAAFLVTTLQGLRVMGAINGDRDALMRSAEVALRCLD</sequence>
<dbReference type="EMBL" id="FZPH01000009">
    <property type="protein sequence ID" value="SNT55368.1"/>
    <property type="molecule type" value="Genomic_DNA"/>
</dbReference>
<dbReference type="PANTHER" id="PTHR47506">
    <property type="entry name" value="TRANSCRIPTIONAL REGULATORY PROTEIN"/>
    <property type="match status" value="1"/>
</dbReference>
<keyword evidence="1" id="KW-0805">Transcription regulation</keyword>
<evidence type="ECO:0000313" key="5">
    <source>
        <dbReference type="Proteomes" id="UP000198362"/>
    </source>
</evidence>
<evidence type="ECO:0000256" key="1">
    <source>
        <dbReference type="ARBA" id="ARBA00023015"/>
    </source>
</evidence>
<feature type="domain" description="Tetracyclin repressor-like C-terminal" evidence="3">
    <location>
        <begin position="13"/>
        <end position="95"/>
    </location>
</feature>
<evidence type="ECO:0000256" key="2">
    <source>
        <dbReference type="ARBA" id="ARBA00023163"/>
    </source>
</evidence>
<organism evidence="4 5">
    <name type="scientific">Asanoa hainanensis</name>
    <dbReference type="NCBI Taxonomy" id="560556"/>
    <lineage>
        <taxon>Bacteria</taxon>
        <taxon>Bacillati</taxon>
        <taxon>Actinomycetota</taxon>
        <taxon>Actinomycetes</taxon>
        <taxon>Micromonosporales</taxon>
        <taxon>Micromonosporaceae</taxon>
        <taxon>Asanoa</taxon>
    </lineage>
</organism>
<dbReference type="InterPro" id="IPR011075">
    <property type="entry name" value="TetR_C"/>
</dbReference>
<dbReference type="Proteomes" id="UP000198362">
    <property type="component" value="Unassembled WGS sequence"/>
</dbReference>
<keyword evidence="2" id="KW-0804">Transcription</keyword>
<dbReference type="SUPFAM" id="SSF48498">
    <property type="entry name" value="Tetracyclin repressor-like, C-terminal domain"/>
    <property type="match status" value="1"/>
</dbReference>
<keyword evidence="5" id="KW-1185">Reference proteome</keyword>
<protein>
    <submittedName>
        <fullName evidence="4">TetR/AcrR family transcriptional regulator, transcriptional repressor for nem operon</fullName>
    </submittedName>
</protein>
<evidence type="ECO:0000259" key="3">
    <source>
        <dbReference type="Pfam" id="PF16925"/>
    </source>
</evidence>
<name>A0A239NLY4_9ACTN</name>
<accession>A0A239NLY4</accession>
<gene>
    <name evidence="4" type="ORF">SAMN05421812_109209</name>
</gene>
<proteinExistence type="predicted"/>
<dbReference type="Gene3D" id="1.10.357.10">
    <property type="entry name" value="Tetracycline Repressor, domain 2"/>
    <property type="match status" value="1"/>
</dbReference>